<protein>
    <recommendedName>
        <fullName evidence="11">Major facilitator superfamily (MFS) profile domain-containing protein</fullName>
    </recommendedName>
</protein>
<evidence type="ECO:0000256" key="8">
    <source>
        <dbReference type="SAM" id="Phobius"/>
    </source>
</evidence>
<feature type="transmembrane region" description="Helical" evidence="8">
    <location>
        <begin position="98"/>
        <end position="116"/>
    </location>
</feature>
<evidence type="ECO:0000256" key="2">
    <source>
        <dbReference type="ARBA" id="ARBA00007520"/>
    </source>
</evidence>
<dbReference type="Proteomes" id="UP000654922">
    <property type="component" value="Unassembled WGS sequence"/>
</dbReference>
<dbReference type="PANTHER" id="PTHR23501">
    <property type="entry name" value="MAJOR FACILITATOR SUPERFAMILY"/>
    <property type="match status" value="1"/>
</dbReference>
<keyword evidence="3" id="KW-0813">Transport</keyword>
<proteinExistence type="inferred from homology"/>
<dbReference type="InterPro" id="IPR036259">
    <property type="entry name" value="MFS_trans_sf"/>
</dbReference>
<evidence type="ECO:0008006" key="11">
    <source>
        <dbReference type="Google" id="ProtNLM"/>
    </source>
</evidence>
<evidence type="ECO:0000256" key="5">
    <source>
        <dbReference type="ARBA" id="ARBA00022989"/>
    </source>
</evidence>
<keyword evidence="4 8" id="KW-0812">Transmembrane</keyword>
<evidence type="ECO:0000256" key="3">
    <source>
        <dbReference type="ARBA" id="ARBA00022448"/>
    </source>
</evidence>
<dbReference type="GO" id="GO:0022857">
    <property type="term" value="F:transmembrane transporter activity"/>
    <property type="evidence" value="ECO:0007669"/>
    <property type="project" value="InterPro"/>
</dbReference>
<feature type="transmembrane region" description="Helical" evidence="8">
    <location>
        <begin position="128"/>
        <end position="147"/>
    </location>
</feature>
<sequence length="579" mass="62806">MAADNKPASVASKDSNISPTEREVSEKATSTDSDAEAQRGGDSVPEDPKTPPREISGWKWFLVVLAIYSSQFLFALDNTIVANVQPVIVSNFNSVEKVPWVSVAFLIGAAGTNLIWGKVFDQFNAKWTYILSVFVFEVGSAVCGAAPNMNALIIGRAICGISGPGMYVGLMTLLVATTTIHERPMYVAFYINLCVGAVCAQVYLFLLPNKDPRPGVSLRERANTTDHLGGILTIGAMVTGVMAVSFGGVMYPWDSGRIIGLFCCSAVLFILLGLQQVFTIFTSVTHRVLPVEFFKSRTVLILFAATPAGGGQDPFLDSTQNSLSPGSSGDLSWFAPDRMGVHDGKAAIVPQDEMGFATSGQPLSIVNEWAMGLIFKRGANTPDQTQTGMFRLYKPPTPGRNTLSRRSLCDWCLLGSFISLDIIASACTRRPPFLNIDHAEALRNPCIPLESIIGCSNSVMALIFEISLPDRWKEESQAVRKLSIIDLAERGRQIEQRLRQELVDMDSLPETGPSLLNRSRALSAPANPDVNRLFALSALSYLHVAISGAHPELPDIADAVSQAIAVFKGLWDKDCYKAY</sequence>
<dbReference type="Pfam" id="PF11951">
    <property type="entry name" value="Fungal_trans_2"/>
    <property type="match status" value="1"/>
</dbReference>
<dbReference type="PANTHER" id="PTHR23501:SF12">
    <property type="entry name" value="MAJOR FACILITATOR SUPERFAMILY (MFS) PROFILE DOMAIN-CONTAINING PROTEIN-RELATED"/>
    <property type="match status" value="1"/>
</dbReference>
<feature type="transmembrane region" description="Helical" evidence="8">
    <location>
        <begin position="258"/>
        <end position="278"/>
    </location>
</feature>
<feature type="region of interest" description="Disordered" evidence="7">
    <location>
        <begin position="1"/>
        <end position="51"/>
    </location>
</feature>
<feature type="transmembrane region" description="Helical" evidence="8">
    <location>
        <begin position="187"/>
        <end position="207"/>
    </location>
</feature>
<gene>
    <name evidence="9" type="ORF">CNMCM5623_000577</name>
</gene>
<dbReference type="Gene3D" id="1.20.1250.20">
    <property type="entry name" value="MFS general substrate transporter like domains"/>
    <property type="match status" value="1"/>
</dbReference>
<dbReference type="AlphaFoldDB" id="A0A8H6UV59"/>
<comment type="subcellular location">
    <subcellularLocation>
        <location evidence="1">Membrane</location>
        <topology evidence="1">Multi-pass membrane protein</topology>
    </subcellularLocation>
</comment>
<organism evidence="9 10">
    <name type="scientific">Aspergillus felis</name>
    <dbReference type="NCBI Taxonomy" id="1287682"/>
    <lineage>
        <taxon>Eukaryota</taxon>
        <taxon>Fungi</taxon>
        <taxon>Dikarya</taxon>
        <taxon>Ascomycota</taxon>
        <taxon>Pezizomycotina</taxon>
        <taxon>Eurotiomycetes</taxon>
        <taxon>Eurotiomycetidae</taxon>
        <taxon>Eurotiales</taxon>
        <taxon>Aspergillaceae</taxon>
        <taxon>Aspergillus</taxon>
        <taxon>Aspergillus subgen. Fumigati</taxon>
    </lineage>
</organism>
<dbReference type="InterPro" id="IPR011701">
    <property type="entry name" value="MFS"/>
</dbReference>
<accession>A0A8H6UV59</accession>
<name>A0A8H6UV59_9EURO</name>
<keyword evidence="5 8" id="KW-1133">Transmembrane helix</keyword>
<feature type="transmembrane region" description="Helical" evidence="8">
    <location>
        <begin position="227"/>
        <end position="251"/>
    </location>
</feature>
<dbReference type="GO" id="GO:0005886">
    <property type="term" value="C:plasma membrane"/>
    <property type="evidence" value="ECO:0007669"/>
    <property type="project" value="TreeGrafter"/>
</dbReference>
<feature type="transmembrane region" description="Helical" evidence="8">
    <location>
        <begin position="153"/>
        <end position="175"/>
    </location>
</feature>
<evidence type="ECO:0000256" key="1">
    <source>
        <dbReference type="ARBA" id="ARBA00004141"/>
    </source>
</evidence>
<keyword evidence="6 8" id="KW-0472">Membrane</keyword>
<dbReference type="InterPro" id="IPR021858">
    <property type="entry name" value="Fun_TF"/>
</dbReference>
<dbReference type="EMBL" id="JACBAE010001291">
    <property type="protein sequence ID" value="KAF7167170.1"/>
    <property type="molecule type" value="Genomic_DNA"/>
</dbReference>
<evidence type="ECO:0000256" key="4">
    <source>
        <dbReference type="ARBA" id="ARBA00022692"/>
    </source>
</evidence>
<evidence type="ECO:0000256" key="6">
    <source>
        <dbReference type="ARBA" id="ARBA00023136"/>
    </source>
</evidence>
<evidence type="ECO:0000313" key="9">
    <source>
        <dbReference type="EMBL" id="KAF7167170.1"/>
    </source>
</evidence>
<reference evidence="9" key="1">
    <citation type="submission" date="2020-06" db="EMBL/GenBank/DDBJ databases">
        <title>Draft genome sequences of strains closely related to Aspergillus parafelis and Aspergillus hiratsukae.</title>
        <authorList>
            <person name="Dos Santos R.A.C."/>
            <person name="Rivero-Menendez O."/>
            <person name="Steenwyk J.L."/>
            <person name="Mead M.E."/>
            <person name="Goldman G.H."/>
            <person name="Alastruey-Izquierdo A."/>
            <person name="Rokas A."/>
        </authorList>
    </citation>
    <scope>NUCLEOTIDE SEQUENCE</scope>
    <source>
        <strain evidence="9">CNM-CM5623</strain>
    </source>
</reference>
<evidence type="ECO:0000313" key="10">
    <source>
        <dbReference type="Proteomes" id="UP000654922"/>
    </source>
</evidence>
<comment type="caution">
    <text evidence="9">The sequence shown here is derived from an EMBL/GenBank/DDBJ whole genome shotgun (WGS) entry which is preliminary data.</text>
</comment>
<comment type="similarity">
    <text evidence="2">Belongs to the major facilitator superfamily. TCR/Tet family.</text>
</comment>
<dbReference type="SUPFAM" id="SSF103473">
    <property type="entry name" value="MFS general substrate transporter"/>
    <property type="match status" value="1"/>
</dbReference>
<evidence type="ECO:0000256" key="7">
    <source>
        <dbReference type="SAM" id="MobiDB-lite"/>
    </source>
</evidence>
<feature type="transmembrane region" description="Helical" evidence="8">
    <location>
        <begin position="58"/>
        <end position="76"/>
    </location>
</feature>
<dbReference type="Pfam" id="PF07690">
    <property type="entry name" value="MFS_1"/>
    <property type="match status" value="1"/>
</dbReference>
<dbReference type="OrthoDB" id="10021397at2759"/>